<proteinExistence type="predicted"/>
<evidence type="ECO:0000313" key="1">
    <source>
        <dbReference type="EMBL" id="GGM29636.1"/>
    </source>
</evidence>
<dbReference type="Proteomes" id="UP000618460">
    <property type="component" value="Unassembled WGS sequence"/>
</dbReference>
<comment type="caution">
    <text evidence="1">The sequence shown here is derived from an EMBL/GenBank/DDBJ whole genome shotgun (WGS) entry which is preliminary data.</text>
</comment>
<name>A0A917TQ44_9BACI</name>
<gene>
    <name evidence="1" type="ORF">GCM10011351_14710</name>
</gene>
<reference evidence="1" key="2">
    <citation type="submission" date="2020-09" db="EMBL/GenBank/DDBJ databases">
        <authorList>
            <person name="Sun Q."/>
            <person name="Zhou Y."/>
        </authorList>
    </citation>
    <scope>NUCLEOTIDE SEQUENCE</scope>
    <source>
        <strain evidence="1">CGMCC 1.6333</strain>
    </source>
</reference>
<sequence>MLDLRQRFLEEGFGKYIGTPVKNIDLVFTAVKLPNGAIETITNYQGIEQS</sequence>
<reference evidence="1" key="1">
    <citation type="journal article" date="2014" name="Int. J. Syst. Evol. Microbiol.">
        <title>Complete genome sequence of Corynebacterium casei LMG S-19264T (=DSM 44701T), isolated from a smear-ripened cheese.</title>
        <authorList>
            <consortium name="US DOE Joint Genome Institute (JGI-PGF)"/>
            <person name="Walter F."/>
            <person name="Albersmeier A."/>
            <person name="Kalinowski J."/>
            <person name="Ruckert C."/>
        </authorList>
    </citation>
    <scope>NUCLEOTIDE SEQUENCE</scope>
    <source>
        <strain evidence="1">CGMCC 1.6333</strain>
    </source>
</reference>
<protein>
    <submittedName>
        <fullName evidence="1">Uncharacterized protein</fullName>
    </submittedName>
</protein>
<organism evidence="1 2">
    <name type="scientific">Paraliobacillus quinghaiensis</name>
    <dbReference type="NCBI Taxonomy" id="470815"/>
    <lineage>
        <taxon>Bacteria</taxon>
        <taxon>Bacillati</taxon>
        <taxon>Bacillota</taxon>
        <taxon>Bacilli</taxon>
        <taxon>Bacillales</taxon>
        <taxon>Bacillaceae</taxon>
        <taxon>Paraliobacillus</taxon>
    </lineage>
</organism>
<dbReference type="RefSeq" id="WP_188618797.1">
    <property type="nucleotide sequence ID" value="NZ_BMLG01000005.1"/>
</dbReference>
<dbReference type="AlphaFoldDB" id="A0A917TQ44"/>
<keyword evidence="2" id="KW-1185">Reference proteome</keyword>
<accession>A0A917TQ44</accession>
<evidence type="ECO:0000313" key="2">
    <source>
        <dbReference type="Proteomes" id="UP000618460"/>
    </source>
</evidence>
<dbReference type="EMBL" id="BMLG01000005">
    <property type="protein sequence ID" value="GGM29636.1"/>
    <property type="molecule type" value="Genomic_DNA"/>
</dbReference>